<accession>A0A2N5XWZ2</accession>
<feature type="binding site" evidence="12">
    <location>
        <position position="88"/>
    </location>
    <ligand>
        <name>Mg(2+)</name>
        <dbReference type="ChEBI" id="CHEBI:18420"/>
        <label>1</label>
        <note>catalytic</note>
    </ligand>
</feature>
<feature type="binding site" evidence="12">
    <location>
        <position position="90"/>
    </location>
    <ligand>
        <name>Mg(2+)</name>
        <dbReference type="ChEBI" id="CHEBI:18420"/>
        <label>2</label>
    </ligand>
</feature>
<evidence type="ECO:0000256" key="12">
    <source>
        <dbReference type="PIRSR" id="PIRSR600760-2"/>
    </source>
</evidence>
<name>A0A2N5XWZ2_9HYPH</name>
<evidence type="ECO:0000256" key="10">
    <source>
        <dbReference type="ARBA" id="ARBA00049158"/>
    </source>
</evidence>
<evidence type="ECO:0000313" key="14">
    <source>
        <dbReference type="Proteomes" id="UP000234881"/>
    </source>
</evidence>
<evidence type="ECO:0000313" key="13">
    <source>
        <dbReference type="EMBL" id="PLW79020.1"/>
    </source>
</evidence>
<dbReference type="Pfam" id="PF00459">
    <property type="entry name" value="Inositol_P"/>
    <property type="match status" value="1"/>
</dbReference>
<keyword evidence="7" id="KW-0378">Hydrolase</keyword>
<keyword evidence="14" id="KW-1185">Reference proteome</keyword>
<gene>
    <name evidence="13" type="primary">hisN</name>
    <name evidence="13" type="ORF">C0081_01955</name>
</gene>
<protein>
    <recommendedName>
        <fullName evidence="4 11">Histidinol-phosphatase</fullName>
        <ecNumber evidence="4 11">3.1.3.15</ecNumber>
    </recommendedName>
</protein>
<evidence type="ECO:0000256" key="5">
    <source>
        <dbReference type="ARBA" id="ARBA00022605"/>
    </source>
</evidence>
<dbReference type="NCBIfam" id="TIGR02067">
    <property type="entry name" value="his_9_HisN"/>
    <property type="match status" value="1"/>
</dbReference>
<dbReference type="InterPro" id="IPR020583">
    <property type="entry name" value="Inositol_monoP_metal-BS"/>
</dbReference>
<organism evidence="13 14">
    <name type="scientific">Cohaesibacter celericrescens</name>
    <dbReference type="NCBI Taxonomy" id="2067669"/>
    <lineage>
        <taxon>Bacteria</taxon>
        <taxon>Pseudomonadati</taxon>
        <taxon>Pseudomonadota</taxon>
        <taxon>Alphaproteobacteria</taxon>
        <taxon>Hyphomicrobiales</taxon>
        <taxon>Cohaesibacteraceae</taxon>
    </lineage>
</organism>
<dbReference type="GO" id="GO:0006020">
    <property type="term" value="P:inositol metabolic process"/>
    <property type="evidence" value="ECO:0007669"/>
    <property type="project" value="TreeGrafter"/>
</dbReference>
<feature type="binding site" evidence="12">
    <location>
        <position position="72"/>
    </location>
    <ligand>
        <name>Mg(2+)</name>
        <dbReference type="ChEBI" id="CHEBI:18420"/>
        <label>1</label>
        <note>catalytic</note>
    </ligand>
</feature>
<dbReference type="PROSITE" id="PS00629">
    <property type="entry name" value="IMP_1"/>
    <property type="match status" value="1"/>
</dbReference>
<dbReference type="GO" id="GO:0046872">
    <property type="term" value="F:metal ion binding"/>
    <property type="evidence" value="ECO:0007669"/>
    <property type="project" value="UniProtKB-KW"/>
</dbReference>
<evidence type="ECO:0000256" key="3">
    <source>
        <dbReference type="ARBA" id="ARBA00009759"/>
    </source>
</evidence>
<feature type="binding site" evidence="12">
    <location>
        <position position="91"/>
    </location>
    <ligand>
        <name>Mg(2+)</name>
        <dbReference type="ChEBI" id="CHEBI:18420"/>
        <label>1</label>
        <note>catalytic</note>
    </ligand>
</feature>
<proteinExistence type="inferred from homology"/>
<dbReference type="Gene3D" id="3.40.190.80">
    <property type="match status" value="1"/>
</dbReference>
<evidence type="ECO:0000256" key="6">
    <source>
        <dbReference type="ARBA" id="ARBA00022723"/>
    </source>
</evidence>
<keyword evidence="6 12" id="KW-0479">Metal-binding</keyword>
<dbReference type="Gene3D" id="3.30.540.10">
    <property type="entry name" value="Fructose-1,6-Bisphosphatase, subunit A, domain 1"/>
    <property type="match status" value="1"/>
</dbReference>
<keyword evidence="5" id="KW-0028">Amino-acid biosynthesis</keyword>
<comment type="cofactor">
    <cofactor evidence="1 12">
        <name>Mg(2+)</name>
        <dbReference type="ChEBI" id="CHEBI:18420"/>
    </cofactor>
</comment>
<dbReference type="SUPFAM" id="SSF56655">
    <property type="entry name" value="Carbohydrate phosphatase"/>
    <property type="match status" value="1"/>
</dbReference>
<dbReference type="InterPro" id="IPR000760">
    <property type="entry name" value="Inositol_monophosphatase-like"/>
</dbReference>
<dbReference type="EMBL" id="PKUQ01000001">
    <property type="protein sequence ID" value="PLW79020.1"/>
    <property type="molecule type" value="Genomic_DNA"/>
</dbReference>
<dbReference type="PANTHER" id="PTHR20854:SF4">
    <property type="entry name" value="INOSITOL-1-MONOPHOSPHATASE-RELATED"/>
    <property type="match status" value="1"/>
</dbReference>
<dbReference type="InterPro" id="IPR011809">
    <property type="entry name" value="His_9_proposed"/>
</dbReference>
<dbReference type="PANTHER" id="PTHR20854">
    <property type="entry name" value="INOSITOL MONOPHOSPHATASE"/>
    <property type="match status" value="1"/>
</dbReference>
<sequence length="264" mass="28655">MSHFVDEPNFAFLHELADLAGDIVMPMFRMPIAIENKESVGFDPVTDADKDAERHMRKAILARYPDDGILGEEFDAENLEAEGLWVLDPIDGTRAFISGLPTWGTLIGYRHLSGTQLGMMSQPFTGERYFGNGTNSFYKGPDGERSISTRKCPELSGATLFTTAPDIFNAEELLAFQRVEQSVRLSRYGVDCYAYCMVALGMADLVIEASLKPVDIAPLIPIIEGAGGIVTNWQGQSAFDGGQVVASGDADLHEKALALLGAKA</sequence>
<evidence type="ECO:0000256" key="8">
    <source>
        <dbReference type="ARBA" id="ARBA00022842"/>
    </source>
</evidence>
<dbReference type="Proteomes" id="UP000234881">
    <property type="component" value="Unassembled WGS sequence"/>
</dbReference>
<evidence type="ECO:0000256" key="9">
    <source>
        <dbReference type="ARBA" id="ARBA00023102"/>
    </source>
</evidence>
<dbReference type="GO" id="GO:0000105">
    <property type="term" value="P:L-histidine biosynthetic process"/>
    <property type="evidence" value="ECO:0007669"/>
    <property type="project" value="UniProtKB-UniRule"/>
</dbReference>
<dbReference type="GO" id="GO:0007165">
    <property type="term" value="P:signal transduction"/>
    <property type="evidence" value="ECO:0007669"/>
    <property type="project" value="TreeGrafter"/>
</dbReference>
<evidence type="ECO:0000256" key="7">
    <source>
        <dbReference type="ARBA" id="ARBA00022801"/>
    </source>
</evidence>
<keyword evidence="9" id="KW-0368">Histidine biosynthesis</keyword>
<comment type="caution">
    <text evidence="13">The sequence shown here is derived from an EMBL/GenBank/DDBJ whole genome shotgun (WGS) entry which is preliminary data.</text>
</comment>
<dbReference type="EC" id="3.1.3.15" evidence="4 11"/>
<dbReference type="GO" id="GO:0004401">
    <property type="term" value="F:histidinol-phosphatase activity"/>
    <property type="evidence" value="ECO:0007669"/>
    <property type="project" value="UniProtKB-UniRule"/>
</dbReference>
<dbReference type="AlphaFoldDB" id="A0A2N5XWZ2"/>
<dbReference type="CDD" id="cd01641">
    <property type="entry name" value="Bacterial_IMPase_like_1"/>
    <property type="match status" value="1"/>
</dbReference>
<evidence type="ECO:0000256" key="1">
    <source>
        <dbReference type="ARBA" id="ARBA00001946"/>
    </source>
</evidence>
<dbReference type="GO" id="GO:0008934">
    <property type="term" value="F:inositol monophosphate 1-phosphatase activity"/>
    <property type="evidence" value="ECO:0007669"/>
    <property type="project" value="TreeGrafter"/>
</dbReference>
<dbReference type="RefSeq" id="WP_101532102.1">
    <property type="nucleotide sequence ID" value="NZ_JBFHIU010000054.1"/>
</dbReference>
<reference evidence="13 14" key="1">
    <citation type="submission" date="2018-01" db="EMBL/GenBank/DDBJ databases">
        <title>The draft genome sequence of Cohaesibacter sp. H1304.</title>
        <authorList>
            <person name="Wang N.-N."/>
            <person name="Du Z.-J."/>
        </authorList>
    </citation>
    <scope>NUCLEOTIDE SEQUENCE [LARGE SCALE GENOMIC DNA]</scope>
    <source>
        <strain evidence="13 14">H1304</strain>
    </source>
</reference>
<keyword evidence="8 12" id="KW-0460">Magnesium</keyword>
<comment type="pathway">
    <text evidence="2">Amino-acid biosynthesis; L-histidine biosynthesis; L-histidine from 5-phospho-alpha-D-ribose 1-diphosphate: step 8/9.</text>
</comment>
<comment type="catalytic activity">
    <reaction evidence="10">
        <text>L-histidinol phosphate + H2O = L-histidinol + phosphate</text>
        <dbReference type="Rhea" id="RHEA:14465"/>
        <dbReference type="ChEBI" id="CHEBI:15377"/>
        <dbReference type="ChEBI" id="CHEBI:43474"/>
        <dbReference type="ChEBI" id="CHEBI:57699"/>
        <dbReference type="ChEBI" id="CHEBI:57980"/>
        <dbReference type="EC" id="3.1.3.15"/>
    </reaction>
</comment>
<dbReference type="PRINTS" id="PR00377">
    <property type="entry name" value="IMPHPHTASES"/>
</dbReference>
<comment type="similarity">
    <text evidence="3">Belongs to the inositol monophosphatase superfamily.</text>
</comment>
<feature type="binding site" evidence="12">
    <location>
        <position position="215"/>
    </location>
    <ligand>
        <name>Mg(2+)</name>
        <dbReference type="ChEBI" id="CHEBI:18420"/>
        <label>1</label>
        <note>catalytic</note>
    </ligand>
</feature>
<evidence type="ECO:0000256" key="11">
    <source>
        <dbReference type="NCBIfam" id="TIGR02067"/>
    </source>
</evidence>
<evidence type="ECO:0000256" key="4">
    <source>
        <dbReference type="ARBA" id="ARBA00013085"/>
    </source>
</evidence>
<dbReference type="OrthoDB" id="9785695at2"/>
<evidence type="ECO:0000256" key="2">
    <source>
        <dbReference type="ARBA" id="ARBA00004970"/>
    </source>
</evidence>
<dbReference type="UniPathway" id="UPA00031">
    <property type="reaction ID" value="UER00013"/>
</dbReference>